<accession>A0A2W2C024</accession>
<dbReference type="EMBL" id="POTW01000008">
    <property type="protein sequence ID" value="PZF85458.1"/>
    <property type="molecule type" value="Genomic_DNA"/>
</dbReference>
<dbReference type="Proteomes" id="UP000248764">
    <property type="component" value="Unassembled WGS sequence"/>
</dbReference>
<comment type="caution">
    <text evidence="1">The sequence shown here is derived from an EMBL/GenBank/DDBJ whole genome shotgun (WGS) entry which is preliminary data.</text>
</comment>
<dbReference type="AlphaFoldDB" id="A0A2W2C024"/>
<keyword evidence="2" id="KW-1185">Reference proteome</keyword>
<name>A0A2W2C024_9ACTN</name>
<evidence type="ECO:0000313" key="1">
    <source>
        <dbReference type="EMBL" id="PZF85458.1"/>
    </source>
</evidence>
<reference evidence="1 2" key="1">
    <citation type="submission" date="2018-01" db="EMBL/GenBank/DDBJ databases">
        <title>Draft genome sequence of Jiangella sp. GTF31.</title>
        <authorList>
            <person name="Sahin N."/>
            <person name="Ay H."/>
            <person name="Saygin H."/>
        </authorList>
    </citation>
    <scope>NUCLEOTIDE SEQUENCE [LARGE SCALE GENOMIC DNA]</scope>
    <source>
        <strain evidence="1 2">GTF31</strain>
    </source>
</reference>
<proteinExistence type="predicted"/>
<protein>
    <submittedName>
        <fullName evidence="1">Uncharacterized protein</fullName>
    </submittedName>
</protein>
<evidence type="ECO:0000313" key="2">
    <source>
        <dbReference type="Proteomes" id="UP000248764"/>
    </source>
</evidence>
<gene>
    <name evidence="1" type="ORF">C1I92_04925</name>
</gene>
<organism evidence="1 2">
    <name type="scientific">Jiangella anatolica</name>
    <dbReference type="NCBI Taxonomy" id="2670374"/>
    <lineage>
        <taxon>Bacteria</taxon>
        <taxon>Bacillati</taxon>
        <taxon>Actinomycetota</taxon>
        <taxon>Actinomycetes</taxon>
        <taxon>Jiangellales</taxon>
        <taxon>Jiangellaceae</taxon>
        <taxon>Jiangella</taxon>
    </lineage>
</organism>
<sequence>MVGAGVVAAVLVMVGSWAPTGSGWDGYDPAGPSIEPTAPSLPVGQAVSPECRDEHEAALRDAERTGATLVAYLCERDRPPPEECEPGEDVAHVRIPELPGEYVTLDCRG</sequence>